<keyword evidence="3" id="KW-1133">Transmembrane helix</keyword>
<evidence type="ECO:0000256" key="3">
    <source>
        <dbReference type="SAM" id="Phobius"/>
    </source>
</evidence>
<keyword evidence="1" id="KW-0732">Signal</keyword>
<dbReference type="NCBIfam" id="TIGR04393">
    <property type="entry name" value="rpt_T5SS_PEPC"/>
    <property type="match status" value="1"/>
</dbReference>
<comment type="caution">
    <text evidence="5">The sequence shown here is derived from an EMBL/GenBank/DDBJ whole genome shotgun (WGS) entry which is preliminary data.</text>
</comment>
<dbReference type="Gene3D" id="2.40.128.130">
    <property type="entry name" value="Autotransporter beta-domain"/>
    <property type="match status" value="1"/>
</dbReference>
<dbReference type="InterPro" id="IPR013425">
    <property type="entry name" value="Autotrns_rpt"/>
</dbReference>
<reference evidence="5 6" key="1">
    <citation type="submission" date="2017-09" db="EMBL/GenBank/DDBJ databases">
        <authorList>
            <person name="Jakob F."/>
        </authorList>
    </citation>
    <scope>NUCLEOTIDE SEQUENCE [LARGE SCALE GENOMIC DNA]</scope>
    <source>
        <strain evidence="5 6">TMW 2.1880</strain>
    </source>
</reference>
<dbReference type="RefSeq" id="WP_182081490.1">
    <property type="nucleotide sequence ID" value="NZ_NWUS01000001.1"/>
</dbReference>
<feature type="domain" description="Autotransporter" evidence="4">
    <location>
        <begin position="2069"/>
        <end position="2350"/>
    </location>
</feature>
<evidence type="ECO:0000256" key="2">
    <source>
        <dbReference type="SAM" id="MobiDB-lite"/>
    </source>
</evidence>
<dbReference type="InterPro" id="IPR011050">
    <property type="entry name" value="Pectin_lyase_fold/virulence"/>
</dbReference>
<dbReference type="SUPFAM" id="SSF51126">
    <property type="entry name" value="Pectin lyase-like"/>
    <property type="match status" value="3"/>
</dbReference>
<evidence type="ECO:0000256" key="1">
    <source>
        <dbReference type="ARBA" id="ARBA00022729"/>
    </source>
</evidence>
<feature type="region of interest" description="Disordered" evidence="2">
    <location>
        <begin position="619"/>
        <end position="648"/>
    </location>
</feature>
<dbReference type="Proteomes" id="UP001516390">
    <property type="component" value="Unassembled WGS sequence"/>
</dbReference>
<dbReference type="EMBL" id="NWUS01000001">
    <property type="protein sequence ID" value="MBA5725400.1"/>
    <property type="molecule type" value="Genomic_DNA"/>
</dbReference>
<organism evidence="5 6">
    <name type="scientific">Bombella favorum</name>
    <dbReference type="NCBI Taxonomy" id="2039164"/>
    <lineage>
        <taxon>Bacteria</taxon>
        <taxon>Pseudomonadati</taxon>
        <taxon>Pseudomonadota</taxon>
        <taxon>Alphaproteobacteria</taxon>
        <taxon>Acetobacterales</taxon>
        <taxon>Acetobacteraceae</taxon>
        <taxon>Bombella</taxon>
    </lineage>
</organism>
<dbReference type="InterPro" id="IPR036709">
    <property type="entry name" value="Autotransporte_beta_dom_sf"/>
</dbReference>
<keyword evidence="3" id="KW-0472">Membrane</keyword>
<sequence>MFIIEQNEQAPLRYLASHRTTGYRRFGYMLALLSGVSLVPGVGSVARAESMTNTQTRNLSQGTEVAGDLYQQDGQLGLDGTKVDGTLHLDGGTALFGHSGTGYGGTLVQSLAGSGNGVLDKPLVDASLAMTPSPDTSKPYQGELAISQGKGDTYSGSLKGTGVLSLLDGEQILTGQNQINGTVDIRNGTLVLKDKGSFSTAPGSVTGSLVVGLARGNQGHLVLDGPDAQIQRMPVFVGNGDSHYGGDGGPLGTSDATLKNGAQINDRTNEGMHVVVGNDQNGNMNVESGSHVAADEFHVAASHGLTGNVNVTGDKSAIEATNAYVGAGGTGTVNVSDGGSFQASSATVGEDGGEGTIVIGANGTMKNDTTTIGAGGKGTVTVDGGRFESDKAIHFGTSGDNTASDGTLNVRNGGTLVAADDGSSPAISVEDGAKAVVNLENAKVQNIQGHDLTSTAALHLAGTNEFNVQGNNNISWNGGVSGDDGSLVKTGTGVLELSGGGSYKGQADVQSGSLHATGVTMAGPIINRADAKFSQKGGVLSGDLDNSGGASIDHADVTGTVTNNGTFTAQNSRLANLENVSGTSTLNNTLALDVTTKENATLILKDSVIRSFQNTDSELDSVNSKIPGVPSPADVKSDEDVLAGRSGDDSSYVLTDRIGNGEMISNRAADSSSDTSGYSKNSGRTRFRRTSIGGVINTGTLQLLEKSTGGTVIQDSGKLVLDDSTVVTLEANGGLFDITSGGATVWTLKGNGDGQLEGTMNLTKAADTYSGSISGTGNLTISGGTETLTGNNTYTGNTDIAQNAGLVLKGSVGGPLNNAGTTDVDGGKVVGTTTNSSTMTAENATLADVINQAGAHFSVAGGQMASLTNNGTSTLDQGAVVTGHINQQDGELALNNGQLNGALSANGGHFTIGQDGFGVGSLAGSANGQLDGTLNLTAAGDTYAGSLTGNSGLTVSGGQEVLTGNNSYTGPTLVQTGGQLEVDGDNSAAKGLTSVTDGSTLRGKGTIGGDVNIASGATLAAGAAAAPSTLTVNGNLNLADGSHQVFRLGQAETVGGAYNDFVDVKGNLALGGTLSIQPTEGGPNVNNSSLMTGLYRLYSYGGVLSGTQQHIEVASQAPTEGLALQTSIDHQVNLAVRTDGFNYWDGDNSSHRAANGTGNDRVDGGNGVWSAANPQGTPNWATADGITNAQWQAGNMAIFAASAGTVTVDDKKGEAPVSFSGAQFANNDGKQYLVTGDSLYASTGKTVIRVGDGTSAGKDITAEIASVIDGSHVDGGTGLDKTDLGTLLLTSDNQFAKPTQIEAGTLQLGNGGTTGSLGQQDIVNNGVLAVDHSNDVTLGQAISGSGSVVQKGSGTTTLAGDNSYSGDTDVQNGRLNLTGSLAGNLNNAATTTIDGGKVAGTTTNKGTLTTQKATLASVVNQSGTASLTDSTVGHATNAEGASLNVTGGTLADVANQGGAASLTGSTIGQVTNQGGTASLVGSTADQVTNQSGTTSLTDSTVGHATNAEGASLKATGGTLASVVNSGSMTLGKDNHVTGDVSNDKGDLTLDGNQISQTLEAHGGQFNVTSNGSTIGSLAGAGNGVVNGTLNLTDAKDSYAGSLSGTGGLTLSGGHETLTGQSHLGGSVAVDNGTLALNGPAAHLTTDNGVKIGAGEAGELTLSGGAAVQSRGPIVLAKAATAPANGFNAKLNVLDGSTLSAGDTNGKPGLEAEEGSKAQLTLDGGTLQNQKGADLTSTVDTSIGSTGAVFDVQDQNHMTLGSTVHLTNDDTAGSHALTKTGTGTFTFAGDGSGFSGPTDIQSGLMIVEGNMAQSTMTVQHGGALAGNGHVGGVLVANGATLGAGNEKNEGGLHINGDLTMAKGSVLFVRGDSETTGQKLTGPGGFTYSELKSDRILVSGKADIQGGTLDLQVKNPMELRYGQAYRVLSANGGVNGRYDDLKTNIGQEYAYLDPRLVYQGDDVDVMLRRSLNGYDSVGQTRNEVTAGQGLNRIAENTQLAQAMTVLTKDQARHALDSLSGELHASIRTGLIQDSFYIRNAALNRMAAADCDYGRNGQSFFDLKTHKKNGTCYSDHAIMWGQAYGGMGFNSGDGNAALMHHNTAGFVMGADAPINHSNWRVGGLLSYGHSQFNVQRGRSSSANSNNISIGAYAGTHWGRLNLRLGAIYSWNVINAHRHVAVGDYGGRLSSGYLGGTAQGFGELGYKFRGERGMFEPFMNVAYVNMQMNSYREHGNEAALRSRGTDQGVTFSTFGFRAAARMDVGQAVLMPHIMGGYRHGFGRMRSGLHEGFALGSGGSNMDVAGVLLSSNAAVVEAGVTAKVTNRINLDLSYIGQYGTHSTESGATGSVNVSF</sequence>
<dbReference type="InterPro" id="IPR030895">
    <property type="entry name" value="T5SS_PEPC_rpt"/>
</dbReference>
<evidence type="ECO:0000313" key="5">
    <source>
        <dbReference type="EMBL" id="MBA5725400.1"/>
    </source>
</evidence>
<dbReference type="InterPro" id="IPR012332">
    <property type="entry name" value="Autotransporter_pectin_lyase_C"/>
</dbReference>
<dbReference type="SUPFAM" id="SSF103515">
    <property type="entry name" value="Autotransporter"/>
    <property type="match status" value="1"/>
</dbReference>
<dbReference type="Pfam" id="PF03797">
    <property type="entry name" value="Autotransporter"/>
    <property type="match status" value="1"/>
</dbReference>
<dbReference type="SMART" id="SM00869">
    <property type="entry name" value="Autotransporter"/>
    <property type="match status" value="1"/>
</dbReference>
<feature type="region of interest" description="Disordered" evidence="2">
    <location>
        <begin position="664"/>
        <end position="684"/>
    </location>
</feature>
<gene>
    <name evidence="5" type="ORF">CPA57_03795</name>
</gene>
<dbReference type="NCBIfam" id="TIGR02601">
    <property type="entry name" value="autotrns_rpt"/>
    <property type="match status" value="3"/>
</dbReference>
<dbReference type="Pfam" id="PF12951">
    <property type="entry name" value="PATR"/>
    <property type="match status" value="5"/>
</dbReference>
<feature type="transmembrane region" description="Helical" evidence="3">
    <location>
        <begin position="26"/>
        <end position="46"/>
    </location>
</feature>
<dbReference type="InterPro" id="IPR005546">
    <property type="entry name" value="Autotransporte_beta"/>
</dbReference>
<name>A0ABR5ZMC0_9PROT</name>
<dbReference type="PROSITE" id="PS51208">
    <property type="entry name" value="AUTOTRANSPORTER"/>
    <property type="match status" value="1"/>
</dbReference>
<evidence type="ECO:0000259" key="4">
    <source>
        <dbReference type="PROSITE" id="PS51208"/>
    </source>
</evidence>
<accession>A0ABR5ZMC0</accession>
<keyword evidence="6" id="KW-1185">Reference proteome</keyword>
<keyword evidence="3" id="KW-0812">Transmembrane</keyword>
<feature type="compositionally biased region" description="Polar residues" evidence="2">
    <location>
        <begin position="668"/>
        <end position="682"/>
    </location>
</feature>
<proteinExistence type="predicted"/>
<dbReference type="Gene3D" id="2.160.20.20">
    <property type="match status" value="1"/>
</dbReference>
<protein>
    <recommendedName>
        <fullName evidence="4">Autotransporter domain-containing protein</fullName>
    </recommendedName>
</protein>
<evidence type="ECO:0000313" key="6">
    <source>
        <dbReference type="Proteomes" id="UP001516390"/>
    </source>
</evidence>